<dbReference type="GO" id="GO:0042840">
    <property type="term" value="P:D-glucuronate catabolic process"/>
    <property type="evidence" value="ECO:0007669"/>
    <property type="project" value="TreeGrafter"/>
</dbReference>
<comment type="pathway">
    <text evidence="3 9">Carbohydrate metabolism; pentose and glucuronate interconversion.</text>
</comment>
<evidence type="ECO:0000256" key="2">
    <source>
        <dbReference type="ARBA" id="ARBA00002713"/>
    </source>
</evidence>
<accession>A0A939KJM8</accession>
<dbReference type="GO" id="GO:0008927">
    <property type="term" value="F:mannonate dehydratase activity"/>
    <property type="evidence" value="ECO:0007669"/>
    <property type="project" value="UniProtKB-UniRule"/>
</dbReference>
<keyword evidence="11" id="KW-1185">Reference proteome</keyword>
<dbReference type="AlphaFoldDB" id="A0A939KJM8"/>
<evidence type="ECO:0000256" key="8">
    <source>
        <dbReference type="ARBA" id="ARBA00023239"/>
    </source>
</evidence>
<evidence type="ECO:0000313" key="11">
    <source>
        <dbReference type="Proteomes" id="UP000664218"/>
    </source>
</evidence>
<dbReference type="PANTHER" id="PTHR30387:SF2">
    <property type="entry name" value="MANNONATE DEHYDRATASE"/>
    <property type="match status" value="1"/>
</dbReference>
<dbReference type="GO" id="GO:0008198">
    <property type="term" value="F:ferrous iron binding"/>
    <property type="evidence" value="ECO:0007669"/>
    <property type="project" value="TreeGrafter"/>
</dbReference>
<evidence type="ECO:0000313" key="10">
    <source>
        <dbReference type="EMBL" id="MBO1265201.1"/>
    </source>
</evidence>
<dbReference type="SUPFAM" id="SSF51658">
    <property type="entry name" value="Xylose isomerase-like"/>
    <property type="match status" value="1"/>
</dbReference>
<keyword evidence="6 9" id="KW-0408">Iron</keyword>
<dbReference type="Pfam" id="PF03786">
    <property type="entry name" value="UxuA"/>
    <property type="match status" value="1"/>
</dbReference>
<dbReference type="HAMAP" id="MF_00106">
    <property type="entry name" value="UxuA"/>
    <property type="match status" value="1"/>
</dbReference>
<dbReference type="PANTHER" id="PTHR30387">
    <property type="entry name" value="MANNONATE DEHYDRATASE"/>
    <property type="match status" value="1"/>
</dbReference>
<evidence type="ECO:0000256" key="3">
    <source>
        <dbReference type="ARBA" id="ARBA00004892"/>
    </source>
</evidence>
<dbReference type="InterPro" id="IPR036237">
    <property type="entry name" value="Xyl_isomerase-like_sf"/>
</dbReference>
<dbReference type="EMBL" id="JAFNJU010000006">
    <property type="protein sequence ID" value="MBO1265201.1"/>
    <property type="molecule type" value="Genomic_DNA"/>
</dbReference>
<dbReference type="InterPro" id="IPR004628">
    <property type="entry name" value="Man_deHydtase"/>
</dbReference>
<dbReference type="Proteomes" id="UP000664218">
    <property type="component" value="Unassembled WGS sequence"/>
</dbReference>
<dbReference type="Gene3D" id="3.20.20.150">
    <property type="entry name" value="Divalent-metal-dependent TIM barrel enzymes"/>
    <property type="match status" value="1"/>
</dbReference>
<dbReference type="NCBIfam" id="TIGR00695">
    <property type="entry name" value="uxuA"/>
    <property type="match status" value="1"/>
</dbReference>
<comment type="function">
    <text evidence="2 9">Catalyzes the dehydration of D-mannonate.</text>
</comment>
<keyword evidence="8 9" id="KW-0456">Lyase</keyword>
<organism evidence="10 11">
    <name type="scientific">Proteiniclasticum aestuarii</name>
    <dbReference type="NCBI Taxonomy" id="2817862"/>
    <lineage>
        <taxon>Bacteria</taxon>
        <taxon>Bacillati</taxon>
        <taxon>Bacillota</taxon>
        <taxon>Clostridia</taxon>
        <taxon>Eubacteriales</taxon>
        <taxon>Clostridiaceae</taxon>
        <taxon>Proteiniclasticum</taxon>
    </lineage>
</organism>
<comment type="cofactor">
    <cofactor evidence="9">
        <name>Fe(2+)</name>
        <dbReference type="ChEBI" id="CHEBI:29033"/>
    </cofactor>
    <cofactor evidence="9">
        <name>Mn(2+)</name>
        <dbReference type="ChEBI" id="CHEBI:29035"/>
    </cofactor>
</comment>
<dbReference type="NCBIfam" id="NF003027">
    <property type="entry name" value="PRK03906.1"/>
    <property type="match status" value="1"/>
</dbReference>
<keyword evidence="7 9" id="KW-0464">Manganese</keyword>
<evidence type="ECO:0000256" key="1">
    <source>
        <dbReference type="ARBA" id="ARBA00001794"/>
    </source>
</evidence>
<evidence type="ECO:0000256" key="5">
    <source>
        <dbReference type="ARBA" id="ARBA00012927"/>
    </source>
</evidence>
<gene>
    <name evidence="9 10" type="primary">uxuA</name>
    <name evidence="10" type="ORF">J3A84_09195</name>
</gene>
<dbReference type="PIRSF" id="PIRSF016049">
    <property type="entry name" value="Man_dehyd"/>
    <property type="match status" value="1"/>
</dbReference>
<evidence type="ECO:0000256" key="6">
    <source>
        <dbReference type="ARBA" id="ARBA00023004"/>
    </source>
</evidence>
<protein>
    <recommendedName>
        <fullName evidence="5 9">Mannonate dehydratase</fullName>
        <ecNumber evidence="5 9">4.2.1.8</ecNumber>
    </recommendedName>
    <alternativeName>
        <fullName evidence="9">D-mannonate hydro-lyase</fullName>
    </alternativeName>
</protein>
<comment type="similarity">
    <text evidence="4 9">Belongs to the mannonate dehydratase family.</text>
</comment>
<proteinExistence type="inferred from homology"/>
<sequence length="361" mass="42002">MQMTWRWYGKDNDDITLDHIRQIPGVTGIVWSLHDKVAGEVWEEARIKETMDYIRSKGFNGDVVESVNIHDDIKLGNENRDHYIDIYIDTIRKLGREGVKVICYNFMPVFDWTRTDLYKEAEDGSNALFYEKKLVDGINPREVADRILKGAAGKTMPGWEPERLAKLEELFDKYKDIDEEKLYENLQYFLERIIPVCEEEDVKMAIHPDDPPWPIFGLPRIIRSREHIRKFLSLVDSPYNGLTLCTGSLGSSADNDLPSIIREFSDRIHFAHIRNVKIFENGDFIETSHRAQDGNVDIVEVLKAYHEAGFEGYVRPDHGRHLWGEEKTCRPGYGLYDRALGVMYMWGVWDLLEKQKAEKAE</sequence>
<evidence type="ECO:0000256" key="7">
    <source>
        <dbReference type="ARBA" id="ARBA00023211"/>
    </source>
</evidence>
<comment type="catalytic activity">
    <reaction evidence="1 9">
        <text>D-mannonate = 2-dehydro-3-deoxy-D-gluconate + H2O</text>
        <dbReference type="Rhea" id="RHEA:20097"/>
        <dbReference type="ChEBI" id="CHEBI:15377"/>
        <dbReference type="ChEBI" id="CHEBI:17767"/>
        <dbReference type="ChEBI" id="CHEBI:57990"/>
        <dbReference type="EC" id="4.2.1.8"/>
    </reaction>
</comment>
<evidence type="ECO:0000256" key="4">
    <source>
        <dbReference type="ARBA" id="ARBA00007389"/>
    </source>
</evidence>
<dbReference type="RefSeq" id="WP_207599720.1">
    <property type="nucleotide sequence ID" value="NZ_JAFNJU010000006.1"/>
</dbReference>
<dbReference type="GO" id="GO:0030145">
    <property type="term" value="F:manganese ion binding"/>
    <property type="evidence" value="ECO:0007669"/>
    <property type="project" value="TreeGrafter"/>
</dbReference>
<evidence type="ECO:0000256" key="9">
    <source>
        <dbReference type="HAMAP-Rule" id="MF_00106"/>
    </source>
</evidence>
<name>A0A939KJM8_9CLOT</name>
<dbReference type="EC" id="4.2.1.8" evidence="5 9"/>
<reference evidence="10" key="1">
    <citation type="submission" date="2021-03" db="EMBL/GenBank/DDBJ databases">
        <title>Proteiniclasticum marinus sp. nov., isolated from tidal flat sediment.</title>
        <authorList>
            <person name="Namirimu T."/>
            <person name="Yang J.-A."/>
            <person name="Yang S.-H."/>
            <person name="Kim Y.-J."/>
            <person name="Kwon K.K."/>
        </authorList>
    </citation>
    <scope>NUCLEOTIDE SEQUENCE</scope>
    <source>
        <strain evidence="10">SCR006</strain>
    </source>
</reference>
<comment type="caution">
    <text evidence="10">The sequence shown here is derived from an EMBL/GenBank/DDBJ whole genome shotgun (WGS) entry which is preliminary data.</text>
</comment>